<feature type="domain" description="At1g61320/AtMIF1 LRR" evidence="1">
    <location>
        <begin position="103"/>
        <end position="440"/>
    </location>
</feature>
<dbReference type="EMBL" id="JAVIJP010000239">
    <property type="protein sequence ID" value="KAL3613147.1"/>
    <property type="molecule type" value="Genomic_DNA"/>
</dbReference>
<dbReference type="EMBL" id="JAVIJP010000069">
    <property type="protein sequence ID" value="KAL3619064.1"/>
    <property type="molecule type" value="Genomic_DNA"/>
</dbReference>
<dbReference type="PANTHER" id="PTHR31900">
    <property type="entry name" value="F-BOX/RNI SUPERFAMILY PROTEIN-RELATED"/>
    <property type="match status" value="1"/>
</dbReference>
<gene>
    <name evidence="3" type="ORF">CASFOL_036634</name>
    <name evidence="2" type="ORF">CASFOL_043003</name>
</gene>
<organism evidence="2 4">
    <name type="scientific">Castilleja foliolosa</name>
    <dbReference type="NCBI Taxonomy" id="1961234"/>
    <lineage>
        <taxon>Eukaryota</taxon>
        <taxon>Viridiplantae</taxon>
        <taxon>Streptophyta</taxon>
        <taxon>Embryophyta</taxon>
        <taxon>Tracheophyta</taxon>
        <taxon>Spermatophyta</taxon>
        <taxon>Magnoliopsida</taxon>
        <taxon>eudicotyledons</taxon>
        <taxon>Gunneridae</taxon>
        <taxon>Pentapetalae</taxon>
        <taxon>asterids</taxon>
        <taxon>lamiids</taxon>
        <taxon>Lamiales</taxon>
        <taxon>Orobanchaceae</taxon>
        <taxon>Pedicularideae</taxon>
        <taxon>Castillejinae</taxon>
        <taxon>Castilleja</taxon>
    </lineage>
</organism>
<evidence type="ECO:0000313" key="3">
    <source>
        <dbReference type="EMBL" id="KAL3619064.1"/>
    </source>
</evidence>
<dbReference type="PANTHER" id="PTHR31900:SF32">
    <property type="entry name" value="F-BOX_RNI_FBD-LIKE DOMAIN PROTEIN"/>
    <property type="match status" value="1"/>
</dbReference>
<dbReference type="InterPro" id="IPR050232">
    <property type="entry name" value="FBL13/AtMIF1-like"/>
</dbReference>
<reference evidence="2" key="2">
    <citation type="submission" date="2024-11" db="EMBL/GenBank/DDBJ databases">
        <authorList>
            <person name="Burger M."/>
            <person name="Chory J."/>
        </authorList>
    </citation>
    <scope>NUCLEOTIDE SEQUENCE</scope>
    <source>
        <strain evidence="2">Tecolote</strain>
        <tissue evidence="2">Flower</tissue>
    </source>
</reference>
<dbReference type="InterPro" id="IPR055357">
    <property type="entry name" value="LRR_At1g61320_AtMIF1"/>
</dbReference>
<accession>A0ABD3B7A8</accession>
<protein>
    <recommendedName>
        <fullName evidence="1">At1g61320/AtMIF1 LRR domain-containing protein</fullName>
    </recommendedName>
</protein>
<dbReference type="Pfam" id="PF23622">
    <property type="entry name" value="LRR_At1g61320_AtMIF1"/>
    <property type="match status" value="1"/>
</dbReference>
<dbReference type="SUPFAM" id="SSF81383">
    <property type="entry name" value="F-box domain"/>
    <property type="match status" value="1"/>
</dbReference>
<dbReference type="AlphaFoldDB" id="A0ABD3B7A8"/>
<dbReference type="InterPro" id="IPR032675">
    <property type="entry name" value="LRR_dom_sf"/>
</dbReference>
<dbReference type="SUPFAM" id="SSF52047">
    <property type="entry name" value="RNI-like"/>
    <property type="match status" value="1"/>
</dbReference>
<evidence type="ECO:0000313" key="2">
    <source>
        <dbReference type="EMBL" id="KAL3613147.1"/>
    </source>
</evidence>
<reference evidence="4" key="1">
    <citation type="journal article" date="2024" name="IScience">
        <title>Strigolactones Initiate the Formation of Haustorium-like Structures in Castilleja.</title>
        <authorList>
            <person name="Buerger M."/>
            <person name="Peterson D."/>
            <person name="Chory J."/>
        </authorList>
    </citation>
    <scope>NUCLEOTIDE SEQUENCE [LARGE SCALE GENOMIC DNA]</scope>
</reference>
<dbReference type="InterPro" id="IPR036047">
    <property type="entry name" value="F-box-like_dom_sf"/>
</dbReference>
<proteinExistence type="predicted"/>
<evidence type="ECO:0000259" key="1">
    <source>
        <dbReference type="Pfam" id="PF23622"/>
    </source>
</evidence>
<keyword evidence="4" id="KW-1185">Reference proteome</keyword>
<name>A0ABD3B7A8_9LAMI</name>
<evidence type="ECO:0000313" key="4">
    <source>
        <dbReference type="Proteomes" id="UP001632038"/>
    </source>
</evidence>
<dbReference type="Gene3D" id="1.20.1280.50">
    <property type="match status" value="1"/>
</dbReference>
<sequence length="472" mass="54319">MSDKNAHKLENEEFGKEKEETYSNKRIKEAQIDRLSALPDSLIIHILSLLDLNVKKAAATCVLSKRWQFIWSELPWLYFCNHSCLIEDRRNFVSWVGRTLLLRSSGIHLESFEIDFYYDECFATDFNGWVRFAIRSKVKLLSLVIQSSTHHYKPPQVLYSSSSLRYLNVVHCVLAPGVAIDWPSMTGIWIRNSEVDENLIRKIILGCPELRSLYLAECWGFERLDLDSTSLDMLEISHPNGEEGDMRVFEISAPYLRNLHITFDAMWSKMQLKNVSSLISVSICFTTFEIHVEVLNNAKELFENIRHVKDVKLETLCVKAVSELVFLEHRLPQSRREVLRLVISRDEDCIPGILGLLESSPNLNTLHVEYSQICDKYMEFVARREPADIEDLDSDLLHLKTVRVLNYADPNPGCEPMLTVARILLKRAPALELMVIDAQGKLTDFPSEFAMISQKVLSYPRASEKAVIDLHQ</sequence>
<dbReference type="Proteomes" id="UP001632038">
    <property type="component" value="Unassembled WGS sequence"/>
</dbReference>
<comment type="caution">
    <text evidence="2">The sequence shown here is derived from an EMBL/GenBank/DDBJ whole genome shotgun (WGS) entry which is preliminary data.</text>
</comment>
<dbReference type="Gene3D" id="3.80.10.10">
    <property type="entry name" value="Ribonuclease Inhibitor"/>
    <property type="match status" value="1"/>
</dbReference>